<keyword evidence="1" id="KW-0472">Membrane</keyword>
<sequence length="159" mass="19041">MKKLLSFLEKYFIYIYFGFPLLTTLLGHGILAYDWAPNQAFNPRIHEAINFHEIEIDNGVTSPRTEIVYDEWKSKLTGEIYSSDDFESGHFKSKLSVVIRVFLYGIIYCLFNAYQKLKKEKEYCSEWERAVKPRFFLDKFKENMIYNFIISVILFFYMN</sequence>
<protein>
    <submittedName>
        <fullName evidence="2">Uncharacterized protein</fullName>
    </submittedName>
</protein>
<reference evidence="3" key="1">
    <citation type="submission" date="2014-12" db="EMBL/GenBank/DDBJ databases">
        <authorList>
            <person name="Salcher M.M."/>
        </authorList>
    </citation>
    <scope>NUCLEOTIDE SEQUENCE [LARGE SCALE GENOMIC DNA]</scope>
    <source>
        <strain evidence="3">MMS-10A-171</strain>
    </source>
</reference>
<keyword evidence="1" id="KW-0812">Transmembrane</keyword>
<dbReference type="STRING" id="1581557.BN1208_0515"/>
<evidence type="ECO:0000256" key="1">
    <source>
        <dbReference type="SAM" id="Phobius"/>
    </source>
</evidence>
<feature type="transmembrane region" description="Helical" evidence="1">
    <location>
        <begin position="12"/>
        <end position="33"/>
    </location>
</feature>
<evidence type="ECO:0000313" key="2">
    <source>
        <dbReference type="EMBL" id="CEZ19407.1"/>
    </source>
</evidence>
<dbReference type="EMBL" id="LN827929">
    <property type="protein sequence ID" value="CEZ19407.1"/>
    <property type="molecule type" value="Genomic_DNA"/>
</dbReference>
<feature type="transmembrane region" description="Helical" evidence="1">
    <location>
        <begin position="143"/>
        <end position="158"/>
    </location>
</feature>
<dbReference type="HOGENOM" id="CLU_1658741_0_0_4"/>
<organism evidence="2 3">
    <name type="scientific">Candidatus Methylopumilus planktonicus</name>
    <dbReference type="NCBI Taxonomy" id="1581557"/>
    <lineage>
        <taxon>Bacteria</taxon>
        <taxon>Pseudomonadati</taxon>
        <taxon>Pseudomonadota</taxon>
        <taxon>Betaproteobacteria</taxon>
        <taxon>Nitrosomonadales</taxon>
        <taxon>Methylophilaceae</taxon>
        <taxon>Candidatus Methylopumilus</taxon>
    </lineage>
</organism>
<keyword evidence="1" id="KW-1133">Transmembrane helix</keyword>
<proteinExistence type="predicted"/>
<gene>
    <name evidence="2" type="ORF">BN1208_0515</name>
</gene>
<dbReference type="RefSeq" id="WP_046487623.1">
    <property type="nucleotide sequence ID" value="NZ_LN827929.1"/>
</dbReference>
<feature type="transmembrane region" description="Helical" evidence="1">
    <location>
        <begin position="95"/>
        <end position="114"/>
    </location>
</feature>
<dbReference type="AlphaFoldDB" id="A0A0D6EUX5"/>
<keyword evidence="3" id="KW-1185">Reference proteome</keyword>
<accession>A0A0D6EUX5</accession>
<dbReference type="Proteomes" id="UP000064007">
    <property type="component" value="Chromosome 1"/>
</dbReference>
<dbReference type="KEGG" id="mbat:BN1208_0515"/>
<name>A0A0D6EUX5_9PROT</name>
<evidence type="ECO:0000313" key="3">
    <source>
        <dbReference type="Proteomes" id="UP000064007"/>
    </source>
</evidence>